<dbReference type="OrthoDB" id="6444323at2"/>
<evidence type="ECO:0000313" key="2">
    <source>
        <dbReference type="Proteomes" id="UP000183410"/>
    </source>
</evidence>
<keyword evidence="2" id="KW-1185">Reference proteome</keyword>
<reference evidence="2" key="1">
    <citation type="submission" date="2016-10" db="EMBL/GenBank/DDBJ databases">
        <authorList>
            <person name="Varghese N."/>
            <person name="Submissions S."/>
        </authorList>
    </citation>
    <scope>NUCLEOTIDE SEQUENCE [LARGE SCALE GENOMIC DNA]</scope>
    <source>
        <strain evidence="2">CGMCC 1.10223</strain>
    </source>
</reference>
<dbReference type="Proteomes" id="UP000183410">
    <property type="component" value="Unassembled WGS sequence"/>
</dbReference>
<name>A0A1I2II11_9BACL</name>
<dbReference type="EMBL" id="FONN01000034">
    <property type="protein sequence ID" value="SFF40171.1"/>
    <property type="molecule type" value="Genomic_DNA"/>
</dbReference>
<accession>A0A1I2II11</accession>
<organism evidence="1 2">
    <name type="scientific">Paenibacillus algorifonticola</name>
    <dbReference type="NCBI Taxonomy" id="684063"/>
    <lineage>
        <taxon>Bacteria</taxon>
        <taxon>Bacillati</taxon>
        <taxon>Bacillota</taxon>
        <taxon>Bacilli</taxon>
        <taxon>Bacillales</taxon>
        <taxon>Paenibacillaceae</taxon>
        <taxon>Paenibacillus</taxon>
    </lineage>
</organism>
<proteinExistence type="predicted"/>
<dbReference type="RefSeq" id="WP_052737407.1">
    <property type="nucleotide sequence ID" value="NZ_FONN01000034.1"/>
</dbReference>
<dbReference type="AlphaFoldDB" id="A0A1I2II11"/>
<evidence type="ECO:0000313" key="1">
    <source>
        <dbReference type="EMBL" id="SFF40171.1"/>
    </source>
</evidence>
<protein>
    <submittedName>
        <fullName evidence="1">Uncharacterized protein</fullName>
    </submittedName>
</protein>
<gene>
    <name evidence="1" type="ORF">SAMN04487969_13410</name>
</gene>
<sequence>MNKYPIGVTPEARLNLIKKFDLSDTHHIDWEYIVADHSRLQEFIQSYKSFNWNVDEKYALMAIIVASYEDELQVCKEEKTIWNEIRSILITDLEIHIDTIIYWSLKEADLTSEEIEEGGFLITKRMIEVYEFCNILNLVGENRWDSYNS</sequence>